<feature type="region of interest" description="Disordered" evidence="1">
    <location>
        <begin position="19"/>
        <end position="56"/>
    </location>
</feature>
<evidence type="ECO:0000313" key="3">
    <source>
        <dbReference type="Proteomes" id="UP001500657"/>
    </source>
</evidence>
<feature type="compositionally biased region" description="Basic residues" evidence="1">
    <location>
        <begin position="45"/>
        <end position="56"/>
    </location>
</feature>
<keyword evidence="3" id="KW-1185">Reference proteome</keyword>
<accession>A0ABN0USZ3</accession>
<feature type="compositionally biased region" description="Basic and acidic residues" evidence="1">
    <location>
        <begin position="24"/>
        <end position="35"/>
    </location>
</feature>
<dbReference type="EMBL" id="BAAAFO010000004">
    <property type="protein sequence ID" value="GAA0260593.1"/>
    <property type="molecule type" value="Genomic_DNA"/>
</dbReference>
<proteinExistence type="predicted"/>
<dbReference type="RefSeq" id="WP_343883368.1">
    <property type="nucleotide sequence ID" value="NZ_BAAAFO010000004.1"/>
</dbReference>
<organism evidence="2 3">
    <name type="scientific">Rhodanobacter caeni</name>
    <dbReference type="NCBI Taxonomy" id="657654"/>
    <lineage>
        <taxon>Bacteria</taxon>
        <taxon>Pseudomonadati</taxon>
        <taxon>Pseudomonadota</taxon>
        <taxon>Gammaproteobacteria</taxon>
        <taxon>Lysobacterales</taxon>
        <taxon>Rhodanobacteraceae</taxon>
        <taxon>Rhodanobacter</taxon>
    </lineage>
</organism>
<evidence type="ECO:0000313" key="2">
    <source>
        <dbReference type="EMBL" id="GAA0260593.1"/>
    </source>
</evidence>
<protein>
    <submittedName>
        <fullName evidence="2">Uncharacterized protein</fullName>
    </submittedName>
</protein>
<comment type="caution">
    <text evidence="2">The sequence shown here is derived from an EMBL/GenBank/DDBJ whole genome shotgun (WGS) entry which is preliminary data.</text>
</comment>
<name>A0ABN0USZ3_9GAMM</name>
<evidence type="ECO:0000256" key="1">
    <source>
        <dbReference type="SAM" id="MobiDB-lite"/>
    </source>
</evidence>
<reference evidence="2 3" key="1">
    <citation type="journal article" date="2019" name="Int. J. Syst. Evol. Microbiol.">
        <title>The Global Catalogue of Microorganisms (GCM) 10K type strain sequencing project: providing services to taxonomists for standard genome sequencing and annotation.</title>
        <authorList>
            <consortium name="The Broad Institute Genomics Platform"/>
            <consortium name="The Broad Institute Genome Sequencing Center for Infectious Disease"/>
            <person name="Wu L."/>
            <person name="Ma J."/>
        </authorList>
    </citation>
    <scope>NUCLEOTIDE SEQUENCE [LARGE SCALE GENOMIC DNA]</scope>
    <source>
        <strain evidence="2 3">JCM 16242</strain>
    </source>
</reference>
<gene>
    <name evidence="2" type="ORF">GCM10009126_27550</name>
</gene>
<sequence>MGVPTWMYRNTEAGLESAIFDSDDLPKGWRDSPDARDDDDEKDAPKRRGRPPKGEQ</sequence>
<dbReference type="Proteomes" id="UP001500657">
    <property type="component" value="Unassembled WGS sequence"/>
</dbReference>